<accession>A0A2H0UA64</accession>
<dbReference type="InterPro" id="IPR001048">
    <property type="entry name" value="Asp/Glu/Uridylate_kinase"/>
</dbReference>
<comment type="similarity">
    <text evidence="3">Belongs to the UMP kinase family.</text>
</comment>
<evidence type="ECO:0000256" key="1">
    <source>
        <dbReference type="ARBA" id="ARBA00004496"/>
    </source>
</evidence>
<evidence type="ECO:0000256" key="13">
    <source>
        <dbReference type="ARBA" id="ARBA00047767"/>
    </source>
</evidence>
<comment type="subcellular location">
    <subcellularLocation>
        <location evidence="1">Cytoplasm</location>
    </subcellularLocation>
</comment>
<dbReference type="UniPathway" id="UPA00159">
    <property type="reaction ID" value="UER00275"/>
</dbReference>
<dbReference type="Proteomes" id="UP000230179">
    <property type="component" value="Unassembled WGS sequence"/>
</dbReference>
<gene>
    <name evidence="15" type="ORF">COU19_01250</name>
</gene>
<dbReference type="GO" id="GO:0044210">
    <property type="term" value="P:'de novo' CTP biosynthetic process"/>
    <property type="evidence" value="ECO:0007669"/>
    <property type="project" value="UniProtKB-UniPathway"/>
</dbReference>
<proteinExistence type="inferred from homology"/>
<evidence type="ECO:0000256" key="12">
    <source>
        <dbReference type="ARBA" id="ARBA00032092"/>
    </source>
</evidence>
<comment type="catalytic activity">
    <reaction evidence="13">
        <text>UMP + ATP = UDP + ADP</text>
        <dbReference type="Rhea" id="RHEA:24400"/>
        <dbReference type="ChEBI" id="CHEBI:30616"/>
        <dbReference type="ChEBI" id="CHEBI:57865"/>
        <dbReference type="ChEBI" id="CHEBI:58223"/>
        <dbReference type="ChEBI" id="CHEBI:456216"/>
        <dbReference type="EC" id="2.7.4.22"/>
    </reaction>
</comment>
<keyword evidence="7" id="KW-0808">Transferase</keyword>
<keyword evidence="8" id="KW-0547">Nucleotide-binding</keyword>
<organism evidence="15 16">
    <name type="scientific">Candidatus Kaiserbacteria bacterium CG10_big_fil_rev_8_21_14_0_10_56_12</name>
    <dbReference type="NCBI Taxonomy" id="1974611"/>
    <lineage>
        <taxon>Bacteria</taxon>
        <taxon>Candidatus Kaiseribacteriota</taxon>
    </lineage>
</organism>
<dbReference type="PIRSF" id="PIRSF005650">
    <property type="entry name" value="Uridylate_kin"/>
    <property type="match status" value="1"/>
</dbReference>
<evidence type="ECO:0000256" key="2">
    <source>
        <dbReference type="ARBA" id="ARBA00004791"/>
    </source>
</evidence>
<evidence type="ECO:0000313" key="15">
    <source>
        <dbReference type="EMBL" id="PIR83282.1"/>
    </source>
</evidence>
<dbReference type="InterPro" id="IPR036393">
    <property type="entry name" value="AceGlu_kinase-like_sf"/>
</dbReference>
<keyword evidence="6" id="KW-0963">Cytoplasm</keyword>
<feature type="domain" description="Aspartate/glutamate/uridylate kinase" evidence="14">
    <location>
        <begin position="33"/>
        <end position="233"/>
    </location>
</feature>
<dbReference type="InterPro" id="IPR011817">
    <property type="entry name" value="Uridylate_kinase"/>
</dbReference>
<dbReference type="SUPFAM" id="SSF53633">
    <property type="entry name" value="Carbamate kinase-like"/>
    <property type="match status" value="1"/>
</dbReference>
<comment type="caution">
    <text evidence="15">The sequence shown here is derived from an EMBL/GenBank/DDBJ whole genome shotgun (WGS) entry which is preliminary data.</text>
</comment>
<evidence type="ECO:0000256" key="3">
    <source>
        <dbReference type="ARBA" id="ARBA00007614"/>
    </source>
</evidence>
<dbReference type="AlphaFoldDB" id="A0A2H0UA64"/>
<protein>
    <recommendedName>
        <fullName evidence="5">Uridylate kinase</fullName>
        <ecNumber evidence="4">2.7.4.22</ecNumber>
    </recommendedName>
    <alternativeName>
        <fullName evidence="12">Uridine monophosphate kinase</fullName>
    </alternativeName>
</protein>
<evidence type="ECO:0000256" key="9">
    <source>
        <dbReference type="ARBA" id="ARBA00022777"/>
    </source>
</evidence>
<dbReference type="NCBIfam" id="TIGR02076">
    <property type="entry name" value="pyrH_arch"/>
    <property type="match status" value="1"/>
</dbReference>
<comment type="pathway">
    <text evidence="2">Pyrimidine metabolism; CTP biosynthesis via de novo pathway; UDP from UMP (UMPK route): step 1/1.</text>
</comment>
<keyword evidence="11" id="KW-0665">Pyrimidine biosynthesis</keyword>
<keyword evidence="10" id="KW-0067">ATP-binding</keyword>
<evidence type="ECO:0000256" key="6">
    <source>
        <dbReference type="ARBA" id="ARBA00022490"/>
    </source>
</evidence>
<dbReference type="PANTHER" id="PTHR42833:SF4">
    <property type="entry name" value="URIDYLATE KINASE PUMPKIN, CHLOROPLASTIC"/>
    <property type="match status" value="1"/>
</dbReference>
<sequence length="255" mass="28067">MPCATCQYCAARRKAYSGDSRHTLPMNATQRERVIISVGGSLIVPDGIDVDFLKRFRELILRKVSEGFSFSIITGGGKTARRYQDAAGDVTALSRNDLDWLGIHSTRLNAHLLRTIFADIAHPHIIKNPTVDIEASESVLVSAGWQPGWSTDYCAVLIAKNLGATRLVNLSNIDYVYDSDPKKNKIAKKIEQIDWPAFRALIPSEWDPGLSSPFDPVAAKEAEAIGLEVAVINGAHHDRLEAYLENHPFDGTVIS</sequence>
<dbReference type="InterPro" id="IPR011818">
    <property type="entry name" value="Uridylate_kinase_arch/spir"/>
</dbReference>
<dbReference type="EMBL" id="PFBL01000009">
    <property type="protein sequence ID" value="PIR83282.1"/>
    <property type="molecule type" value="Genomic_DNA"/>
</dbReference>
<evidence type="ECO:0000256" key="5">
    <source>
        <dbReference type="ARBA" id="ARBA00016403"/>
    </source>
</evidence>
<evidence type="ECO:0000256" key="7">
    <source>
        <dbReference type="ARBA" id="ARBA00022679"/>
    </source>
</evidence>
<dbReference type="PANTHER" id="PTHR42833">
    <property type="entry name" value="URIDYLATE KINASE"/>
    <property type="match status" value="1"/>
</dbReference>
<dbReference type="GO" id="GO:0033862">
    <property type="term" value="F:UMP kinase activity"/>
    <property type="evidence" value="ECO:0007669"/>
    <property type="project" value="UniProtKB-EC"/>
</dbReference>
<dbReference type="EC" id="2.7.4.22" evidence="4"/>
<dbReference type="GO" id="GO:0006225">
    <property type="term" value="P:UDP biosynthetic process"/>
    <property type="evidence" value="ECO:0007669"/>
    <property type="project" value="TreeGrafter"/>
</dbReference>
<dbReference type="GO" id="GO:0005524">
    <property type="term" value="F:ATP binding"/>
    <property type="evidence" value="ECO:0007669"/>
    <property type="project" value="UniProtKB-KW"/>
</dbReference>
<evidence type="ECO:0000256" key="11">
    <source>
        <dbReference type="ARBA" id="ARBA00022975"/>
    </source>
</evidence>
<reference evidence="16" key="1">
    <citation type="submission" date="2017-09" db="EMBL/GenBank/DDBJ databases">
        <title>Depth-based differentiation of microbial function through sediment-hosted aquifers and enrichment of novel symbionts in the deep terrestrial subsurface.</title>
        <authorList>
            <person name="Probst A.J."/>
            <person name="Ladd B."/>
            <person name="Jarett J.K."/>
            <person name="Geller-Mcgrath D.E."/>
            <person name="Sieber C.M.K."/>
            <person name="Emerson J.B."/>
            <person name="Anantharaman K."/>
            <person name="Thomas B.C."/>
            <person name="Malmstrom R."/>
            <person name="Stieglmeier M."/>
            <person name="Klingl A."/>
            <person name="Woyke T."/>
            <person name="Ryan C.M."/>
            <person name="Banfield J.F."/>
        </authorList>
    </citation>
    <scope>NUCLEOTIDE SEQUENCE [LARGE SCALE GENOMIC DNA]</scope>
</reference>
<dbReference type="GO" id="GO:0005737">
    <property type="term" value="C:cytoplasm"/>
    <property type="evidence" value="ECO:0007669"/>
    <property type="project" value="UniProtKB-SubCell"/>
</dbReference>
<evidence type="ECO:0000259" key="14">
    <source>
        <dbReference type="Pfam" id="PF00696"/>
    </source>
</evidence>
<keyword evidence="9 15" id="KW-0418">Kinase</keyword>
<evidence type="ECO:0000256" key="8">
    <source>
        <dbReference type="ARBA" id="ARBA00022741"/>
    </source>
</evidence>
<evidence type="ECO:0000313" key="16">
    <source>
        <dbReference type="Proteomes" id="UP000230179"/>
    </source>
</evidence>
<name>A0A2H0UA64_9BACT</name>
<evidence type="ECO:0000256" key="10">
    <source>
        <dbReference type="ARBA" id="ARBA00022840"/>
    </source>
</evidence>
<dbReference type="Pfam" id="PF00696">
    <property type="entry name" value="AA_kinase"/>
    <property type="match status" value="1"/>
</dbReference>
<dbReference type="Gene3D" id="3.40.1160.10">
    <property type="entry name" value="Acetylglutamate kinase-like"/>
    <property type="match status" value="1"/>
</dbReference>
<evidence type="ECO:0000256" key="4">
    <source>
        <dbReference type="ARBA" id="ARBA00012899"/>
    </source>
</evidence>